<feature type="coiled-coil region" evidence="1">
    <location>
        <begin position="38"/>
        <end position="65"/>
    </location>
</feature>
<evidence type="ECO:0000313" key="5">
    <source>
        <dbReference type="EMBL" id="CAB5034133.1"/>
    </source>
</evidence>
<name>A0A6J6W8N2_9ZZZZ</name>
<organism evidence="3">
    <name type="scientific">freshwater metagenome</name>
    <dbReference type="NCBI Taxonomy" id="449393"/>
    <lineage>
        <taxon>unclassified sequences</taxon>
        <taxon>metagenomes</taxon>
        <taxon>ecological metagenomes</taxon>
    </lineage>
</organism>
<sequence>MARGRINTRAVGLALIALILVLFLAQPTQRYFAQRAQINALRQQVSASEERVTKAKAELERWNDAAYVKAQARARLHFVMPGETQYIVIDPSDESQIDIKYSGDVPLDVAWYQRVISTIQLAAWR</sequence>
<dbReference type="EMBL" id="CAFBMD010000031">
    <property type="protein sequence ID" value="CAB4894069.1"/>
    <property type="molecule type" value="Genomic_DNA"/>
</dbReference>
<evidence type="ECO:0000313" key="3">
    <source>
        <dbReference type="EMBL" id="CAB4779825.1"/>
    </source>
</evidence>
<evidence type="ECO:0000313" key="6">
    <source>
        <dbReference type="EMBL" id="CAB5049069.1"/>
    </source>
</evidence>
<gene>
    <name evidence="2" type="ORF">UFOPK2593_00060</name>
    <name evidence="3" type="ORF">UFOPK2894_01126</name>
    <name evidence="4" type="ORF">UFOPK3492_00565</name>
    <name evidence="5" type="ORF">UFOPK4234_00130</name>
    <name evidence="6" type="ORF">UFOPK4295_00751</name>
</gene>
<protein>
    <submittedName>
        <fullName evidence="3">Unannotated protein</fullName>
    </submittedName>
</protein>
<dbReference type="EMBL" id="CAFBQF010000032">
    <property type="protein sequence ID" value="CAB5049069.1"/>
    <property type="molecule type" value="Genomic_DNA"/>
</dbReference>
<evidence type="ECO:0000313" key="2">
    <source>
        <dbReference type="EMBL" id="CAB4691192.1"/>
    </source>
</evidence>
<evidence type="ECO:0000313" key="4">
    <source>
        <dbReference type="EMBL" id="CAB4894069.1"/>
    </source>
</evidence>
<proteinExistence type="predicted"/>
<dbReference type="EMBL" id="CAEZXW010000002">
    <property type="protein sequence ID" value="CAB4691192.1"/>
    <property type="molecule type" value="Genomic_DNA"/>
</dbReference>
<dbReference type="EMBL" id="CAEZZQ010000072">
    <property type="protein sequence ID" value="CAB4779825.1"/>
    <property type="molecule type" value="Genomic_DNA"/>
</dbReference>
<dbReference type="AlphaFoldDB" id="A0A6J6W8N2"/>
<dbReference type="Pfam" id="PF04977">
    <property type="entry name" value="DivIC"/>
    <property type="match status" value="1"/>
</dbReference>
<reference evidence="3" key="1">
    <citation type="submission" date="2020-05" db="EMBL/GenBank/DDBJ databases">
        <authorList>
            <person name="Chiriac C."/>
            <person name="Salcher M."/>
            <person name="Ghai R."/>
            <person name="Kavagutti S V."/>
        </authorList>
    </citation>
    <scope>NUCLEOTIDE SEQUENCE</scope>
</reference>
<accession>A0A6J6W8N2</accession>
<evidence type="ECO:0000256" key="1">
    <source>
        <dbReference type="SAM" id="Coils"/>
    </source>
</evidence>
<keyword evidence="1" id="KW-0175">Coiled coil</keyword>
<dbReference type="InterPro" id="IPR007060">
    <property type="entry name" value="FtsL/DivIC"/>
</dbReference>
<dbReference type="EMBL" id="CAFBQA010000003">
    <property type="protein sequence ID" value="CAB5034133.1"/>
    <property type="molecule type" value="Genomic_DNA"/>
</dbReference>